<evidence type="ECO:0000259" key="1">
    <source>
        <dbReference type="Pfam" id="PF01443"/>
    </source>
</evidence>
<accession>A0A1X9PY51</accession>
<dbReference type="InterPro" id="IPR027417">
    <property type="entry name" value="P-loop_NTPase"/>
</dbReference>
<dbReference type="RefSeq" id="YP_009362669.1">
    <property type="nucleotide sequence ID" value="NC_034622.1"/>
</dbReference>
<reference evidence="2" key="1">
    <citation type="journal article" date="2017" name="PLoS ONE">
        <title>Alfalfa virus S, a new species in the family Alphaflexiviridae.</title>
        <authorList>
            <person name="Nemchinov L.G."/>
            <person name="Grinstead S.C."/>
            <person name="Mollov D.S."/>
        </authorList>
    </citation>
    <scope>NUCLEOTIDE SEQUENCE [LARGE SCALE GENOMIC DNA]</scope>
    <source>
        <strain evidence="2">98.3A</strain>
    </source>
</reference>
<dbReference type="InterPro" id="IPR027351">
    <property type="entry name" value="(+)RNA_virus_helicase_core_dom"/>
</dbReference>
<dbReference type="Pfam" id="PF01443">
    <property type="entry name" value="Viral_helicase1"/>
    <property type="match status" value="1"/>
</dbReference>
<feature type="domain" description="(+)RNA virus helicase C-terminal" evidence="1">
    <location>
        <begin position="27"/>
        <end position="227"/>
    </location>
</feature>
<dbReference type="GO" id="GO:0005524">
    <property type="term" value="F:ATP binding"/>
    <property type="evidence" value="ECO:0007669"/>
    <property type="project" value="InterPro"/>
</dbReference>
<dbReference type="OrthoDB" id="16070at10239"/>
<dbReference type="Proteomes" id="UP000201462">
    <property type="component" value="Segment"/>
</dbReference>
<dbReference type="EMBL" id="KY696659">
    <property type="protein sequence ID" value="ARQ03276.1"/>
    <property type="molecule type" value="Genomic_RNA"/>
</dbReference>
<organism evidence="2">
    <name type="scientific">Allexivirus sigmamedicagonis</name>
    <dbReference type="NCBI Taxonomy" id="1985968"/>
    <lineage>
        <taxon>Viruses</taxon>
        <taxon>Riboviria</taxon>
        <taxon>Orthornavirae</taxon>
        <taxon>Kitrinoviricota</taxon>
        <taxon>Alsuviricetes</taxon>
        <taxon>Tymovirales</taxon>
        <taxon>Alphaflexiviridae</taxon>
        <taxon>Allexivirus</taxon>
    </lineage>
</organism>
<protein>
    <submittedName>
        <fullName evidence="2">TGB1</fullName>
    </submittedName>
</protein>
<dbReference type="Gene3D" id="3.40.50.300">
    <property type="entry name" value="P-loop containing nucleotide triphosphate hydrolases"/>
    <property type="match status" value="1"/>
</dbReference>
<sequence>MNLTQLETDLLSAGFQRTQQPLSFPVVIHGVPGCGKSTFIKAALANPNTVARTLGAPYGDSLATEGVRTHSPNESFTQPLRILDEYQLGERSTTSKYNLLFGDPYQGPFRLPPHFIKSVSHRVPRPVANFLRSRGFNLESETPGVLITAHPFHPDSATQILSSDKTFHLGTSSKQLCSSHQVNSYCPSELAGSEFQRVALVYHSTELKNKTAFYVACTRTRHTLCLVSDQFNEFCTTT</sequence>
<name>A0A1X9PY51_9VIRU</name>
<proteinExistence type="predicted"/>
<keyword evidence="3" id="KW-1185">Reference proteome</keyword>
<evidence type="ECO:0000313" key="3">
    <source>
        <dbReference type="Proteomes" id="UP000201462"/>
    </source>
</evidence>
<dbReference type="KEGG" id="vg:32878570"/>
<dbReference type="GeneID" id="32878570"/>
<evidence type="ECO:0000313" key="2">
    <source>
        <dbReference type="EMBL" id="ARQ03276.1"/>
    </source>
</evidence>